<feature type="binding site" evidence="1">
    <location>
        <position position="17"/>
    </location>
    <ligand>
        <name>Zn(2+)</name>
        <dbReference type="ChEBI" id="CHEBI:29105"/>
    </ligand>
</feature>
<dbReference type="Gene3D" id="1.10.340.30">
    <property type="entry name" value="Hypothetical protein, domain 2"/>
    <property type="match status" value="1"/>
</dbReference>
<evidence type="ECO:0000313" key="3">
    <source>
        <dbReference type="Proteomes" id="UP000700706"/>
    </source>
</evidence>
<dbReference type="EMBL" id="JAEKLZ010000205">
    <property type="protein sequence ID" value="MBW8726262.1"/>
    <property type="molecule type" value="Genomic_DNA"/>
</dbReference>
<dbReference type="PANTHER" id="PTHR30037">
    <property type="entry name" value="DNA-3-METHYLADENINE GLYCOSYLASE 1"/>
    <property type="match status" value="1"/>
</dbReference>
<dbReference type="SUPFAM" id="SSF48150">
    <property type="entry name" value="DNA-glycosylase"/>
    <property type="match status" value="1"/>
</dbReference>
<dbReference type="InterPro" id="IPR005019">
    <property type="entry name" value="Adenine_glyco"/>
</dbReference>
<accession>A0A952KED4</accession>
<gene>
    <name evidence="2" type="ORF">JF625_14030</name>
</gene>
<feature type="binding site" evidence="1">
    <location>
        <position position="30"/>
    </location>
    <ligand>
        <name>Zn(2+)</name>
        <dbReference type="ChEBI" id="CHEBI:29105"/>
    </ligand>
</feature>
<keyword evidence="1" id="KW-0479">Metal-binding</keyword>
<dbReference type="InterPro" id="IPR052891">
    <property type="entry name" value="DNA-3mA_glycosylase"/>
</dbReference>
<dbReference type="Pfam" id="PF03352">
    <property type="entry name" value="Adenine_glyco"/>
    <property type="match status" value="1"/>
</dbReference>
<organism evidence="2 3">
    <name type="scientific">Inquilinus limosus</name>
    <dbReference type="NCBI Taxonomy" id="171674"/>
    <lineage>
        <taxon>Bacteria</taxon>
        <taxon>Pseudomonadati</taxon>
        <taxon>Pseudomonadota</taxon>
        <taxon>Alphaproteobacteria</taxon>
        <taxon>Rhodospirillales</taxon>
        <taxon>Rhodospirillaceae</taxon>
        <taxon>Inquilinus</taxon>
    </lineage>
</organism>
<comment type="caution">
    <text evidence="2">The sequence shown here is derived from an EMBL/GenBank/DDBJ whole genome shotgun (WGS) entry which is preliminary data.</text>
</comment>
<evidence type="ECO:0000313" key="2">
    <source>
        <dbReference type="EMBL" id="MBW8726262.1"/>
    </source>
</evidence>
<dbReference type="InterPro" id="IPR011257">
    <property type="entry name" value="DNA_glycosylase"/>
</dbReference>
<dbReference type="PANTHER" id="PTHR30037:SF4">
    <property type="entry name" value="DNA-3-METHYLADENINE GLYCOSYLASE I"/>
    <property type="match status" value="1"/>
</dbReference>
<dbReference type="GO" id="GO:0006284">
    <property type="term" value="P:base-excision repair"/>
    <property type="evidence" value="ECO:0007669"/>
    <property type="project" value="InterPro"/>
</dbReference>
<keyword evidence="1" id="KW-0862">Zinc</keyword>
<evidence type="ECO:0000256" key="1">
    <source>
        <dbReference type="PIRSR" id="PIRSR605019-1"/>
    </source>
</evidence>
<proteinExistence type="predicted"/>
<dbReference type="Proteomes" id="UP000700706">
    <property type="component" value="Unassembled WGS sequence"/>
</dbReference>
<name>A0A952KED4_9PROT</name>
<dbReference type="GO" id="GO:0008725">
    <property type="term" value="F:DNA-3-methyladenine glycosylase activity"/>
    <property type="evidence" value="ECO:0007669"/>
    <property type="project" value="InterPro"/>
</dbReference>
<dbReference type="GO" id="GO:0046872">
    <property type="term" value="F:metal ion binding"/>
    <property type="evidence" value="ECO:0007669"/>
    <property type="project" value="UniProtKB-KW"/>
</dbReference>
<protein>
    <submittedName>
        <fullName evidence="2">DNA-3-methyladenine glycosylase I</fullName>
    </submittedName>
</protein>
<dbReference type="AlphaFoldDB" id="A0A952KED4"/>
<sequence>MDEGAAVTDPAPLKGYCAVADRDPLHKAYHDTEYGFPARDDAVLFERLILEINQAGLSWDLMLKKRETFRRAYAGFDIDKVAAFGDADRARLLADPGVIRNRLKVDAAIDNAKRLQAIRESHGSFAAWLDAHHPLTKAEWVKLFKKTFRFTGGEIVNEFLMSLGYLQGTHHPGCPVYDTILTLDPPWRRGG</sequence>
<reference evidence="2" key="1">
    <citation type="submission" date="2020-06" db="EMBL/GenBank/DDBJ databases">
        <title>Stable isotope informed genome-resolved metagenomics uncovers potential trophic interactions in rhizosphere soil.</title>
        <authorList>
            <person name="Starr E.P."/>
            <person name="Shi S."/>
            <person name="Blazewicz S.J."/>
            <person name="Koch B.J."/>
            <person name="Probst A.J."/>
            <person name="Hungate B.A."/>
            <person name="Pett-Ridge J."/>
            <person name="Firestone M.K."/>
            <person name="Banfield J.F."/>
        </authorList>
    </citation>
    <scope>NUCLEOTIDE SEQUENCE</scope>
    <source>
        <strain evidence="2">YM_69_17</strain>
    </source>
</reference>